<evidence type="ECO:0000259" key="4">
    <source>
        <dbReference type="Pfam" id="PF08393"/>
    </source>
</evidence>
<evidence type="ECO:0000256" key="2">
    <source>
        <dbReference type="SAM" id="MobiDB-lite"/>
    </source>
</evidence>
<protein>
    <recommendedName>
        <fullName evidence="10">Dynein heavy chain 14, axonemal</fullName>
    </recommendedName>
</protein>
<feature type="region of interest" description="Disordered" evidence="2">
    <location>
        <begin position="240"/>
        <end position="273"/>
    </location>
</feature>
<reference evidence="8" key="1">
    <citation type="submission" date="2021-01" db="UniProtKB">
        <authorList>
            <consortium name="EnsemblMetazoa"/>
        </authorList>
    </citation>
    <scope>IDENTIFICATION</scope>
</reference>
<dbReference type="GO" id="GO:0007018">
    <property type="term" value="P:microtubule-based movement"/>
    <property type="evidence" value="ECO:0007669"/>
    <property type="project" value="InterPro"/>
</dbReference>
<dbReference type="Gene3D" id="1.10.287.2620">
    <property type="match status" value="1"/>
</dbReference>
<evidence type="ECO:0000259" key="6">
    <source>
        <dbReference type="Pfam" id="PF12777"/>
    </source>
</evidence>
<organism evidence="8 9">
    <name type="scientific">Clytia hemisphaerica</name>
    <dbReference type="NCBI Taxonomy" id="252671"/>
    <lineage>
        <taxon>Eukaryota</taxon>
        <taxon>Metazoa</taxon>
        <taxon>Cnidaria</taxon>
        <taxon>Hydrozoa</taxon>
        <taxon>Hydroidolina</taxon>
        <taxon>Leptothecata</taxon>
        <taxon>Obeliida</taxon>
        <taxon>Clytiidae</taxon>
        <taxon>Clytia</taxon>
    </lineage>
</organism>
<dbReference type="GO" id="GO:0005524">
    <property type="term" value="F:ATP binding"/>
    <property type="evidence" value="ECO:0007669"/>
    <property type="project" value="InterPro"/>
</dbReference>
<evidence type="ECO:0000313" key="9">
    <source>
        <dbReference type="Proteomes" id="UP000594262"/>
    </source>
</evidence>
<sequence length="4315" mass="498642">MDVQPKQEKAFEQEKSVTFLLSESDSISDHDMKRLESMAVSSNASTLTQEAVRNLNYLKNVFVKVCIKSLQSSQLGPWIHLIEVLNLLKPFSDFLLRSESITHYLVRLFDYCNQHEEINHLKIPQLLTDIFPNFDFDKVIISKSISSMNARDSMKSPMSPKTSNIIDKELKVNKKIYVKDSPDLFHLTHYDLQSRVYEPKSLSVGDLQRYLPKVVSDLTRLEATWSNSLGLTITSINTDIPDDEKTRSPSPTYTPPTTYPSMTPKKFTNKPKKVKPAIQKTGREVVESLVAACRRKDIQIWYLNVVPSVAYSPYNLITTSKSTLKKEHVVMSVFGVLHVRPNGESDLTPIGQWYMEAVCYDTIKNIPFYRNFTVMKCFNAWKRYRQYNQFLKLKKNLLTNQLLKIPSFPDTILNVQNLLLQSQQLSLLPLCKNGKLNLKDIGSLITNHLTNQRRYLHKLFMSLQYLLTKCHTDCVDYFNYCVAQLNSDVSDQESLAVVHKRKEKQMKNRKSADSDLKRFHSITKLINQMISSNLICKLSSEINVFIHRQVLNNSKGCFYCRLETHSSDVILSPSQDEMYAQIEKAFSAWLVELENRYLLVLSPEERELDSEVLVKEDETYHPTLQSLKDDLTNKEIETVHEQCSEKNSSVQTMRKNKINLRIKDDVLTSKLVEDSCKELKIEIAKAFTEGKNLLASFQWLDEILKFFASWNVNEFELKMWSAVSDVEKQIVTLKKWKENIIKMEDFHRTSNGVLYIDTSQVHIQLLPKLEKIFSEIISILTQRIFTETEKLFAELSEYIKELSKKYNGASQFALFFIYINNVKVKVPAIQETVDKLKSCFELIKHCYRQLTPEEESREEKMWLIYENFMFALQNGNNLVTAQVPSYIEQLNRQIAEGKKEANYLVTLATTGEFLDASNEPALILMKLKEHYGKFNEIFERIQTHVKCMETISGYQGDFKELLAGRKKINSRYESWKYLELSTQAIKEWNTTVFSKFQANVLKICQKIQTWFAAAKALKNELDEDDQVYKRWMDLVIDFNDKMKVLQKLANAVLKDHHWRDIFLLLGHTYNPNIQYRISDILSLNIVENAAKVYQICAAASSEYALQQCLQTLIKKWEKKNFKFRKQANTTNKNRSITNSYLLTGVDELICQLEDSLLTLDSMLVSPHISEVKEVISHWNSELQEIKEILDIWMVAQQQWMYMSQIFSFGSAQQNHPKEFTIFKEVNAIFKDLIDSTMGDSKVLHILEKKRGEKGWREYQGQRLKETLLSLIEKQTESSKAIDTSVEKVQEQCPRLYFWSQEELLSLITYSPNPASLITIVKNCFPSVTDLDFEMPSDVKVTDSIDVTLNLHLLQTVSVKGELDETLSLCQPIATNKSIEEWLTQFQSEITNSLRKDMAKCIQFKMKEYFNEPLNIEQWSKNNLHREYTIQSLVMFYNVLYTNFIRDVSDKKINETAVRERLKKDVKRLTDFLQKTKMWTFHNNTDTRFLMLVQTILLKAIHFRDYLNEDLPKKDSFDWFKMVQFHCDFADGDELYNRVWINFLGMRFDYGLEYLGPSDSLVLNPSSDRYIITALSALKQYQVACLYGTNGTSKTSTVAEIGKVLGRYTYTMLCTSNTTLRCLEKVLMGALRVGCLFHLDKIELLSQELLSTLGHLMESIHQHFLKTNKFEKNDTVTAALRNFTNLEMNDTTIKMNPMYGCLLTCDERLMEWKRVPDNLRRCMTPIGMKIPDYRYIFECWLTIYGFTTCQSLAEKLALLLKVSQYEVGLTASKVYSIIVTAAKQIHIDQGSDAKENVLLAKALVNSIRLHVSSQQSASVGRQVQTIFSLSKDAFGPTSSQSHNALLVDAIKEQIKADQLEPKAELITKVLELQSLLCTNQAVIIYGSCATGKSTCYQTLSRALCQFHSPWSLQADTLESLKNENFARVNLKVVYPNALSQGEIYGCYDQSTQTWNDGLVVKLLRQFSLWKDVERSQTFDHTGQDHICSDIQQWLVMDGSVQSSSNWTYEMEGLLDTFKVVVMQNRKRLKTTRTSKLLFEMESLAHCTPSLLSRSSWLYFPELQTVTWECVYYSWSKMMHSKYAIPIHYFEELKTALVYTLEPTIKYMDQELSLAYHTKNKHDGGDLSCNIECGYILQILSALLHHWINKDPNLSPLLSLNPSNKEFVTKFLCNALALSFGYGLSPLVDRESIPKLDLFIRQVFSTCPPCSVIFPTSFNDCYFDGVTGEMKLWNEQKAQSTIPMASSSFVVTREIQQCYTLTDMLLSCQKNCMLIGDVATGKSQFVKHLLTFKHHINRIQISNAMTVTRLQSILMEKVSELRNKHMTKLKLKQMTTSSFHSSKKMDSYLMFLDDLSSGCLTKDDSGDGGGDVVEQPLYELTRQLVVEGGCYNMKGNNFHLLPNLQLLITHTPTGTQPSSLNMRLLRNFCLINYVNLSHKDWASIFQRPCQAWVDDFYWVPWKHALTKVTVNFLLRVHSKISTIFTQSISPTYIFSHHLLAKVVKRITSFRNAGDKESMQALSKIDFDYYFACDHEFVGKSISEQLIAPTKPFKEQVHLLIQSTSKIFDVICKELSMVYQSRLEDWNEKTNFHSVLHDELQETLRMNSNSKGKESTSETPLPIKFTELLIKEMNSKTTSITNHQQPLQTTFHFDATEPITFRLQPRVRFKKGLTKIASSMEGCSSFVLDDVTLDHAHNLYSALQTANGHCLLISDKSHGRRKMINIVSKLMRVEVFQVPPPSPPNSSDSITTENTFNVIKDACNAAGLNGKPVILSIQGNMSDEVDQCLSALLCDGFCPGFYEPSEIALVITQHLPGGHLNNVRKINNISQLVERFFQRVHNNLQIVVGIKQSEVCNFLTRFPTILHKFHLVDFYGNNDAYFWSAFSTRWLIENMTGEDIDAPNLSELIGTVHHVTKQHLNETCSAEADRYISPLKLMECLQIFKKLFYSIREVSQKRSSYLNKAMAKVFQAKEDIRKSQDEIDRLQPLLETARSIAEDAEKVMKSAQESYLTVKKSCEDQYTEIERLKIPCEQLRKETNQDFEQLSPLFQAALEALNMLRKADIVEMKSYPAPPEGVKLVAILLCVLFDVPESYKEAILLLRSDNFIQQLQFLDKDNISDSAYRKLCKFVNDPETQPTVVASKSRAAEQLCLWLRGIHSYCTIYRQLQPKKQSLKEAELKIAKAESKLCEMKLRTSDLRDLLEKEIVNYKGKMKIVKGLEKKQQISKDALKYIETLLNTMSPFTDHWESEVQTIHETQENLSTNALTLAISSIYLGMVPSNEQQNLKTKWRQELSKDSIDFLDDKSIRTLLETYLTSEREQYKWTKIVDPVDQTLSTTLLLSRMCMNYGSRCWPLFLDPFDHSEDWVKMMERSYEEQENVKGIIYDDTNERIMVVYGDDVNLENKLLKAVQSGLIMLIKRIECAADSALLSTLLTRGGIQNGSITVKGEQITCSPNFRLYMSTNLSLEGFLQEELDNPLHKAIIYQLQPDFIGLQQHALKLIILSESNELEAGFHRFRNDIYYLAREKESTNKQVLSKIANMEGSFLEDKKLFENMGFEREHLWLVQERIFESENLLNNIKATRQEYLPIATHVAKIYFILSKLKSVHPSYRFDFNVITESLTRALQQNVSVMSNGIDSAAHAEDVCRSFTKAVNESISCALFAEHNYLFLILTILEKSSSLMDDLLNVIITSNTGPKNKEEDNEGGNTESKLDWITDEAWNNLKSLCKLKPFKELLESLQTRSEEWKEYFKATPSLMCPPYLLPDLSMFEVSLLWLAYDKKEMAETFSKMILCYLGPDFLHESAFEFNNQSIDRKCWCHLIVVPDNENPIVKDPTIAIREMAQKCKITDIKIISMDNTRVFDSVLKAFDEMNIKKTWLILQNCHLIGKWPKQILRRIQKLQSEKGDNSHLWLVTRDTEVWRLPESLLRHCKTIGWSPFKKNGKEINQLIPKDTNGSFGIDIQEEIFRNYRNFYSLKYKISCRELDAMRFFQSSINEYNNKDIKVPMVNDLVFKSQFTNNFDEEMFLLKKNEEKTVSKNSAKTYTKMLSKYFKHGNSKPIDIYRTNIDSLIKSMKDLLDKRIRKPHRLTRHHLFDALCQESHQIERFANIALFDLNRISKTLSSDLQMSIKLRLICQALYKDLTPDSWIEHADGTTGTASLSDRMMHYGKQLKHFEHVLVQSRETVFDLSLYTNVLGLMNALKLESIEREEPWVDNWWLEIPEDPSLLQTPTQSIVLQNTQLQIEPWKRNLHLPCVLLKTIKEMKMFSGSFSIPIFDGFGNRFTSLHVRHKHAERYNLNKDTILRLQKYSFIENALL</sequence>
<dbReference type="Gene3D" id="3.20.180.20">
    <property type="entry name" value="Dynein heavy chain, N-terminal domain 2"/>
    <property type="match status" value="1"/>
</dbReference>
<dbReference type="InterPro" id="IPR042222">
    <property type="entry name" value="Dynein_2_N"/>
</dbReference>
<feature type="domain" description="Dynein heavy chain linker" evidence="4">
    <location>
        <begin position="965"/>
        <end position="1400"/>
    </location>
</feature>
<evidence type="ECO:0000256" key="1">
    <source>
        <dbReference type="SAM" id="Coils"/>
    </source>
</evidence>
<dbReference type="Gene3D" id="1.20.920.20">
    <property type="match status" value="1"/>
</dbReference>
<dbReference type="GO" id="GO:0051959">
    <property type="term" value="F:dynein light intermediate chain binding"/>
    <property type="evidence" value="ECO:0007669"/>
    <property type="project" value="InterPro"/>
</dbReference>
<dbReference type="InterPro" id="IPR042228">
    <property type="entry name" value="Dynein_linker_3"/>
</dbReference>
<feature type="domain" description="Dynein heavy chain region D6 P-loop" evidence="3">
    <location>
        <begin position="3831"/>
        <end position="3930"/>
    </location>
</feature>
<dbReference type="InterPro" id="IPR035706">
    <property type="entry name" value="AAA_9"/>
</dbReference>
<feature type="domain" description="Dynein heavy chain hydrolytic ATP-binding dynein motor region" evidence="5">
    <location>
        <begin position="1549"/>
        <end position="1892"/>
    </location>
</feature>
<evidence type="ECO:0000259" key="3">
    <source>
        <dbReference type="Pfam" id="PF03028"/>
    </source>
</evidence>
<dbReference type="InterPro" id="IPR035699">
    <property type="entry name" value="AAA_6"/>
</dbReference>
<feature type="coiled-coil region" evidence="1">
    <location>
        <begin position="2959"/>
        <end position="3007"/>
    </location>
</feature>
<dbReference type="PANTHER" id="PTHR45703:SF36">
    <property type="entry name" value="DYNEIN HEAVY CHAIN, CYTOPLASMIC"/>
    <property type="match status" value="1"/>
</dbReference>
<dbReference type="RefSeq" id="XP_066912815.1">
    <property type="nucleotide sequence ID" value="XM_067056714.1"/>
</dbReference>
<dbReference type="PANTHER" id="PTHR45703">
    <property type="entry name" value="DYNEIN HEAVY CHAIN"/>
    <property type="match status" value="1"/>
</dbReference>
<dbReference type="EnsemblMetazoa" id="CLYHEMT000611.1">
    <property type="protein sequence ID" value="CLYHEMP000611.1"/>
    <property type="gene ID" value="CLYHEMG000611"/>
</dbReference>
<keyword evidence="9" id="KW-1185">Reference proteome</keyword>
<dbReference type="Pfam" id="PF12775">
    <property type="entry name" value="AAA_7"/>
    <property type="match status" value="1"/>
</dbReference>
<dbReference type="Proteomes" id="UP000594262">
    <property type="component" value="Unplaced"/>
</dbReference>
<dbReference type="SUPFAM" id="SSF52540">
    <property type="entry name" value="P-loop containing nucleoside triphosphate hydrolases"/>
    <property type="match status" value="2"/>
</dbReference>
<dbReference type="Pfam" id="PF08393">
    <property type="entry name" value="DHC_N2"/>
    <property type="match status" value="1"/>
</dbReference>
<proteinExistence type="predicted"/>
<dbReference type="Pfam" id="PF12777">
    <property type="entry name" value="MT"/>
    <property type="match status" value="1"/>
</dbReference>
<dbReference type="Pfam" id="PF12781">
    <property type="entry name" value="AAA_9"/>
    <property type="match status" value="1"/>
</dbReference>
<dbReference type="Pfam" id="PF03028">
    <property type="entry name" value="Dynein_heavy"/>
    <property type="match status" value="1"/>
</dbReference>
<dbReference type="GO" id="GO:0030286">
    <property type="term" value="C:dynein complex"/>
    <property type="evidence" value="ECO:0007669"/>
    <property type="project" value="InterPro"/>
</dbReference>
<evidence type="ECO:0000259" key="5">
    <source>
        <dbReference type="Pfam" id="PF12774"/>
    </source>
</evidence>
<dbReference type="Pfam" id="PF12774">
    <property type="entry name" value="AAA_6"/>
    <property type="match status" value="1"/>
</dbReference>
<evidence type="ECO:0008006" key="10">
    <source>
        <dbReference type="Google" id="ProtNLM"/>
    </source>
</evidence>
<feature type="domain" description="Dynein heavy chain coiled coil stalk" evidence="6">
    <location>
        <begin position="3019"/>
        <end position="3288"/>
    </location>
</feature>
<accession>A0A7M5UKR6</accession>
<dbReference type="InterPro" id="IPR004273">
    <property type="entry name" value="Dynein_heavy_D6_P-loop"/>
</dbReference>
<dbReference type="Gene3D" id="1.20.140.100">
    <property type="entry name" value="Dynein heavy chain, N-terminal domain 2"/>
    <property type="match status" value="1"/>
</dbReference>
<dbReference type="OrthoDB" id="5986589at2759"/>
<dbReference type="Gene3D" id="1.20.920.30">
    <property type="match status" value="1"/>
</dbReference>
<dbReference type="GO" id="GO:0008569">
    <property type="term" value="F:minus-end-directed microtubule motor activity"/>
    <property type="evidence" value="ECO:0007669"/>
    <property type="project" value="InterPro"/>
</dbReference>
<evidence type="ECO:0000259" key="7">
    <source>
        <dbReference type="Pfam" id="PF12781"/>
    </source>
</evidence>
<dbReference type="GO" id="GO:0045505">
    <property type="term" value="F:dynein intermediate chain binding"/>
    <property type="evidence" value="ECO:0007669"/>
    <property type="project" value="InterPro"/>
</dbReference>
<keyword evidence="1" id="KW-0175">Coiled coil</keyword>
<dbReference type="Gene3D" id="3.40.50.300">
    <property type="entry name" value="P-loop containing nucleotide triphosphate hydrolases"/>
    <property type="match status" value="6"/>
</dbReference>
<name>A0A7M5UKR6_9CNID</name>
<dbReference type="Gene3D" id="1.10.8.1220">
    <property type="match status" value="1"/>
</dbReference>
<dbReference type="Gene3D" id="1.20.58.1120">
    <property type="match status" value="1"/>
</dbReference>
<dbReference type="InterPro" id="IPR026983">
    <property type="entry name" value="DHC"/>
</dbReference>
<dbReference type="InterPro" id="IPR024743">
    <property type="entry name" value="Dynein_HC_stalk"/>
</dbReference>
<feature type="domain" description="Dynein heavy chain ATP-binding dynein motor region" evidence="7">
    <location>
        <begin position="3348"/>
        <end position="3554"/>
    </location>
</feature>
<dbReference type="InterPro" id="IPR027417">
    <property type="entry name" value="P-loop_NTPase"/>
</dbReference>
<evidence type="ECO:0000313" key="8">
    <source>
        <dbReference type="EnsemblMetazoa" id="CLYHEMP000611.1"/>
    </source>
</evidence>
<dbReference type="GeneID" id="136800103"/>
<dbReference type="InterPro" id="IPR013602">
    <property type="entry name" value="Dynein_heavy_linker"/>
</dbReference>